<dbReference type="InterPro" id="IPR012337">
    <property type="entry name" value="RNaseH-like_sf"/>
</dbReference>
<dbReference type="Gene3D" id="3.30.420.10">
    <property type="entry name" value="Ribonuclease H-like superfamily/Ribonuclease H"/>
    <property type="match status" value="1"/>
</dbReference>
<dbReference type="GO" id="GO:0003676">
    <property type="term" value="F:nucleic acid binding"/>
    <property type="evidence" value="ECO:0007669"/>
    <property type="project" value="InterPro"/>
</dbReference>
<dbReference type="SUPFAM" id="SSF56672">
    <property type="entry name" value="DNA/RNA polymerases"/>
    <property type="match status" value="1"/>
</dbReference>
<feature type="domain" description="Reverse transcriptase Ty1/copia-type" evidence="3">
    <location>
        <begin position="561"/>
        <end position="613"/>
    </location>
</feature>
<evidence type="ECO:0000259" key="3">
    <source>
        <dbReference type="Pfam" id="PF07727"/>
    </source>
</evidence>
<sequence length="858" mass="96410">MDSSSSSSTVQSITPLMVSNLNDGVIDSHFYSTKKISVLLDDNNYLFWCQQLLDDTGLLQENLVFARFEQQDSALASWLLSSRMCEHVTTILNGLLPDYESAITIITASQCLKTTVLLHHHIDPYQIVKAVGAVVPLALVFNVSCVENQVGSSLLHQFPTGTILLLLTLRSMSIHLPQQLRPLRLTLQLLTQSIIMLGTLTRVQHTSLNSTASLSEHAPTMLFIRPQLLVPGITKNLLYVYKFAKDNQVMFEFFPQQCQVSDLQTREVFLRGLVHDSLYRLSLPGLPKSALSPDPVQCFTTTTAIVPLSIWHSRLGHPCKATLTTILHHCNIPFDTNKDPLNCIAYHLRKEHKLPFLKSLSEYVKPLQLVVANVWGPALIPSNSFRYYVTFTDTYTRYTWLYFLKKKSEVLNVFPLFHRQVERTLGCKLLALQLDEVGNFNNTAYLINRLPSSSLGYSPQHKGYRCQDSSGRIYISRQVIFNESVFPFKNTSPQLIPYTSPSQSSSKLLVLLPDSLSTTSTSQPLSLSPLDPPPPLPSVSYNSHAMVTCSKAGIFKPKVKRKADWIVERYKARLVAKRFSQHARFDFRDTYSSVVRATTIRIVLAIAVMHGWSLRLNNELYCLCQAPHAWFHTLKQYLVTQLGFYASKANSSLFIYESSGNVLLLMAYVDDIIITGNSSKAIDNVVTRLHNKFALKDMGRLSFFLGVKVQHTSQGLLLSQRKYISEILHKTGMVGAAATPTPMVSTPKLVASDGSPPFADVHLYQSIVDRRSTTGYVVYLGPNLLHGVLRTEKRNWNIDFLATSGLINYVPSSKQIVDVLTKPITPKQFTSFRQALQVLSIDAVLRSLNTEETRSMLE</sequence>
<dbReference type="AlphaFoldDB" id="A0A8J6A045"/>
<dbReference type="InterPro" id="IPR039537">
    <property type="entry name" value="Retrotran_Ty1/copia-like"/>
</dbReference>
<dbReference type="PANTHER" id="PTHR42648">
    <property type="entry name" value="TRANSPOSASE, PUTATIVE-RELATED"/>
    <property type="match status" value="1"/>
</dbReference>
<dbReference type="SUPFAM" id="SSF53098">
    <property type="entry name" value="Ribonuclease H-like"/>
    <property type="match status" value="1"/>
</dbReference>
<feature type="domain" description="Retroviral polymerase SH3-like" evidence="4">
    <location>
        <begin position="455"/>
        <end position="492"/>
    </location>
</feature>
<evidence type="ECO:0000259" key="4">
    <source>
        <dbReference type="Pfam" id="PF25597"/>
    </source>
</evidence>
<dbReference type="InterPro" id="IPR043502">
    <property type="entry name" value="DNA/RNA_pol_sf"/>
</dbReference>
<dbReference type="Proteomes" id="UP000701853">
    <property type="component" value="Chromosome 2"/>
</dbReference>
<evidence type="ECO:0008006" key="7">
    <source>
        <dbReference type="Google" id="ProtNLM"/>
    </source>
</evidence>
<dbReference type="OrthoDB" id="1000789at2759"/>
<accession>A0A8J6A045</accession>
<dbReference type="InterPro" id="IPR057670">
    <property type="entry name" value="SH3_retrovirus"/>
</dbReference>
<feature type="domain" description="Reverse transcriptase Ty1/copia-type" evidence="3">
    <location>
        <begin position="614"/>
        <end position="744"/>
    </location>
</feature>
<name>A0A8J6A045_9ROSI</name>
<dbReference type="PANTHER" id="PTHR42648:SF26">
    <property type="entry name" value="INTEGRASE CATALYTIC DOMAIN-CONTAINING PROTEIN"/>
    <property type="match status" value="1"/>
</dbReference>
<reference evidence="5 6" key="1">
    <citation type="journal article" date="2021" name="bioRxiv">
        <title>The Gossypium anomalum genome as a resource for cotton improvement and evolutionary analysis of hybrid incompatibility.</title>
        <authorList>
            <person name="Grover C.E."/>
            <person name="Yuan D."/>
            <person name="Arick M.A."/>
            <person name="Miller E.R."/>
            <person name="Hu G."/>
            <person name="Peterson D.G."/>
            <person name="Wendel J.F."/>
            <person name="Udall J.A."/>
        </authorList>
    </citation>
    <scope>NUCLEOTIDE SEQUENCE [LARGE SCALE GENOMIC DNA]</scope>
    <source>
        <strain evidence="5">JFW-Udall</strain>
        <tissue evidence="5">Leaf</tissue>
    </source>
</reference>
<keyword evidence="2" id="KW-0378">Hydrolase</keyword>
<comment type="caution">
    <text evidence="5">The sequence shown here is derived from an EMBL/GenBank/DDBJ whole genome shotgun (WGS) entry which is preliminary data.</text>
</comment>
<evidence type="ECO:0000313" key="6">
    <source>
        <dbReference type="Proteomes" id="UP000701853"/>
    </source>
</evidence>
<evidence type="ECO:0000256" key="1">
    <source>
        <dbReference type="ARBA" id="ARBA00022723"/>
    </source>
</evidence>
<organism evidence="5 6">
    <name type="scientific">Gossypium anomalum</name>
    <dbReference type="NCBI Taxonomy" id="47600"/>
    <lineage>
        <taxon>Eukaryota</taxon>
        <taxon>Viridiplantae</taxon>
        <taxon>Streptophyta</taxon>
        <taxon>Embryophyta</taxon>
        <taxon>Tracheophyta</taxon>
        <taxon>Spermatophyta</taxon>
        <taxon>Magnoliopsida</taxon>
        <taxon>eudicotyledons</taxon>
        <taxon>Gunneridae</taxon>
        <taxon>Pentapetalae</taxon>
        <taxon>rosids</taxon>
        <taxon>malvids</taxon>
        <taxon>Malvales</taxon>
        <taxon>Malvaceae</taxon>
        <taxon>Malvoideae</taxon>
        <taxon>Gossypium</taxon>
    </lineage>
</organism>
<dbReference type="GO" id="GO:0046872">
    <property type="term" value="F:metal ion binding"/>
    <property type="evidence" value="ECO:0007669"/>
    <property type="project" value="UniProtKB-KW"/>
</dbReference>
<dbReference type="Pfam" id="PF07727">
    <property type="entry name" value="RVT_2"/>
    <property type="match status" value="2"/>
</dbReference>
<dbReference type="Pfam" id="PF25597">
    <property type="entry name" value="SH3_retrovirus"/>
    <property type="match status" value="1"/>
</dbReference>
<dbReference type="InterPro" id="IPR036397">
    <property type="entry name" value="RNaseH_sf"/>
</dbReference>
<evidence type="ECO:0000313" key="5">
    <source>
        <dbReference type="EMBL" id="KAG8501139.1"/>
    </source>
</evidence>
<keyword evidence="1" id="KW-0479">Metal-binding</keyword>
<dbReference type="InterPro" id="IPR013103">
    <property type="entry name" value="RVT_2"/>
</dbReference>
<protein>
    <recommendedName>
        <fullName evidence="7">Reverse transcriptase Ty1/copia-type domain-containing protein</fullName>
    </recommendedName>
</protein>
<gene>
    <name evidence="5" type="ORF">CXB51_003230</name>
</gene>
<evidence type="ECO:0000256" key="2">
    <source>
        <dbReference type="ARBA" id="ARBA00022801"/>
    </source>
</evidence>
<dbReference type="EMBL" id="JAHUZN010000002">
    <property type="protein sequence ID" value="KAG8501139.1"/>
    <property type="molecule type" value="Genomic_DNA"/>
</dbReference>
<dbReference type="GO" id="GO:0016787">
    <property type="term" value="F:hydrolase activity"/>
    <property type="evidence" value="ECO:0007669"/>
    <property type="project" value="UniProtKB-KW"/>
</dbReference>
<proteinExistence type="predicted"/>
<keyword evidence="6" id="KW-1185">Reference proteome</keyword>